<feature type="compositionally biased region" description="Low complexity" evidence="8">
    <location>
        <begin position="1"/>
        <end position="13"/>
    </location>
</feature>
<evidence type="ECO:0000256" key="4">
    <source>
        <dbReference type="ARBA" id="ARBA00022723"/>
    </source>
</evidence>
<dbReference type="SUPFAM" id="SSF53756">
    <property type="entry name" value="UDP-Glycosyltransferase/glycogen phosphorylase"/>
    <property type="match status" value="1"/>
</dbReference>
<protein>
    <recommendedName>
        <fullName evidence="7">D-inositol-3-phosphate glycosyltransferase</fullName>
        <ecNumber evidence="7">2.4.1.250</ecNumber>
    </recommendedName>
    <alternativeName>
        <fullName evidence="7">N-acetylglucosamine-inositol-phosphate N-acetylglucosaminyltransferase</fullName>
        <shortName evidence="7">GlcNAc-Ins-P N-acetylglucosaminyltransferase</shortName>
    </alternativeName>
</protein>
<feature type="binding site" evidence="7">
    <location>
        <position position="172"/>
    </location>
    <ligand>
        <name>1D-myo-inositol 3-phosphate</name>
        <dbReference type="ChEBI" id="CHEBI:58401"/>
    </ligand>
</feature>
<evidence type="ECO:0000313" key="11">
    <source>
        <dbReference type="EMBL" id="MFC7218689.1"/>
    </source>
</evidence>
<organism evidence="11 12">
    <name type="scientific">Streptomyces polyrhachis</name>
    <dbReference type="NCBI Taxonomy" id="1282885"/>
    <lineage>
        <taxon>Bacteria</taxon>
        <taxon>Bacillati</taxon>
        <taxon>Actinomycetota</taxon>
        <taxon>Actinomycetes</taxon>
        <taxon>Kitasatosporales</taxon>
        <taxon>Streptomycetaceae</taxon>
        <taxon>Streptomyces</taxon>
    </lineage>
</organism>
<dbReference type="Proteomes" id="UP001596413">
    <property type="component" value="Unassembled WGS sequence"/>
</dbReference>
<dbReference type="CDD" id="cd03800">
    <property type="entry name" value="GT4_sucrose_synthase"/>
    <property type="match status" value="1"/>
</dbReference>
<feature type="binding site" evidence="7">
    <location>
        <position position="348"/>
    </location>
    <ligand>
        <name>Mg(2+)</name>
        <dbReference type="ChEBI" id="CHEBI:18420"/>
    </ligand>
</feature>
<evidence type="ECO:0000256" key="1">
    <source>
        <dbReference type="ARBA" id="ARBA00008449"/>
    </source>
</evidence>
<feature type="binding site" evidence="7">
    <location>
        <position position="360"/>
    </location>
    <ligand>
        <name>UDP-N-acetyl-alpha-D-glucosamine</name>
        <dbReference type="ChEBI" id="CHEBI:57705"/>
    </ligand>
</feature>
<feature type="binding site" evidence="7">
    <location>
        <begin position="52"/>
        <end position="53"/>
    </location>
    <ligand>
        <name>UDP-N-acetyl-alpha-D-glucosamine</name>
        <dbReference type="ChEBI" id="CHEBI:57705"/>
    </ligand>
</feature>
<keyword evidence="3 7" id="KW-0808">Transferase</keyword>
<keyword evidence="4 7" id="KW-0479">Metal-binding</keyword>
<dbReference type="InterPro" id="IPR028098">
    <property type="entry name" value="Glyco_trans_4-like_N"/>
</dbReference>
<feature type="binding site" evidence="7">
    <location>
        <position position="338"/>
    </location>
    <ligand>
        <name>UDP-N-acetyl-alpha-D-glucosamine</name>
        <dbReference type="ChEBI" id="CHEBI:57705"/>
    </ligand>
</feature>
<dbReference type="GO" id="GO:0102710">
    <property type="term" value="F:D-inositol-3-phosphate glycosyltransferase activity"/>
    <property type="evidence" value="ECO:0007669"/>
    <property type="project" value="UniProtKB-EC"/>
</dbReference>
<dbReference type="RefSeq" id="WP_386414112.1">
    <property type="nucleotide sequence ID" value="NZ_JBHSZO010000014.1"/>
</dbReference>
<dbReference type="InterPro" id="IPR001296">
    <property type="entry name" value="Glyco_trans_1"/>
</dbReference>
<name>A0ABW2GF45_9ACTN</name>
<evidence type="ECO:0000256" key="5">
    <source>
        <dbReference type="ARBA" id="ARBA00022842"/>
    </source>
</evidence>
<feature type="binding site" evidence="7">
    <location>
        <position position="350"/>
    </location>
    <ligand>
        <name>Mg(2+)</name>
        <dbReference type="ChEBI" id="CHEBI:18420"/>
    </ligand>
</feature>
<feature type="binding site" evidence="7">
    <location>
        <begin position="57"/>
        <end position="62"/>
    </location>
    <ligand>
        <name>1D-myo-inositol 3-phosphate</name>
        <dbReference type="ChEBI" id="CHEBI:58401"/>
    </ligand>
</feature>
<dbReference type="EMBL" id="JBHSZO010000014">
    <property type="protein sequence ID" value="MFC7218689.1"/>
    <property type="molecule type" value="Genomic_DNA"/>
</dbReference>
<keyword evidence="5 7" id="KW-0460">Magnesium</keyword>
<dbReference type="Pfam" id="PF13579">
    <property type="entry name" value="Glyco_trans_4_4"/>
    <property type="match status" value="1"/>
</dbReference>
<comment type="caution">
    <text evidence="11">The sequence shown here is derived from an EMBL/GenBank/DDBJ whole genome shotgun (WGS) entry which is preliminary data.</text>
</comment>
<evidence type="ECO:0000256" key="3">
    <source>
        <dbReference type="ARBA" id="ARBA00022679"/>
    </source>
</evidence>
<keyword evidence="12" id="KW-1185">Reference proteome</keyword>
<dbReference type="NCBIfam" id="TIGR03449">
    <property type="entry name" value="mycothiol_MshA"/>
    <property type="match status" value="1"/>
</dbReference>
<dbReference type="HAMAP" id="MF_01695">
    <property type="entry name" value="MshA"/>
    <property type="match status" value="1"/>
</dbReference>
<dbReference type="InterPro" id="IPR017814">
    <property type="entry name" value="Mycothiol_biosynthesis_MshA"/>
</dbReference>
<dbReference type="Pfam" id="PF00534">
    <property type="entry name" value="Glycos_transf_1"/>
    <property type="match status" value="1"/>
</dbReference>
<feature type="domain" description="Glycosyltransferase subfamily 4-like N-terminal" evidence="10">
    <location>
        <begin position="59"/>
        <end position="234"/>
    </location>
</feature>
<feature type="binding site" evidence="7">
    <location>
        <position position="374"/>
    </location>
    <ligand>
        <name>Mg(2+)</name>
        <dbReference type="ChEBI" id="CHEBI:18420"/>
    </ligand>
</feature>
<feature type="binding site" evidence="7">
    <location>
        <position position="277"/>
    </location>
    <ligand>
        <name>UDP-N-acetyl-alpha-D-glucosamine</name>
        <dbReference type="ChEBI" id="CHEBI:57705"/>
    </ligand>
</feature>
<feature type="binding site" evidence="7">
    <location>
        <position position="60"/>
    </location>
    <ligand>
        <name>UDP-N-acetyl-alpha-D-glucosamine</name>
        <dbReference type="ChEBI" id="CHEBI:57705"/>
    </ligand>
</feature>
<feature type="binding site" evidence="7">
    <location>
        <position position="272"/>
    </location>
    <ligand>
        <name>UDP-N-acetyl-alpha-D-glucosamine</name>
        <dbReference type="ChEBI" id="CHEBI:57705"/>
    </ligand>
</feature>
<comment type="similarity">
    <text evidence="1 7">Belongs to the glycosyltransferase group 1 family. MshA subfamily.</text>
</comment>
<dbReference type="Gene3D" id="3.40.50.2000">
    <property type="entry name" value="Glycogen Phosphorylase B"/>
    <property type="match status" value="2"/>
</dbReference>
<feature type="binding site" evidence="7">
    <location>
        <position position="46"/>
    </location>
    <ligand>
        <name>1D-myo-inositol 3-phosphate</name>
        <dbReference type="ChEBI" id="CHEBI:58401"/>
    </ligand>
</feature>
<dbReference type="PANTHER" id="PTHR12526:SF510">
    <property type="entry name" value="D-INOSITOL 3-PHOSPHATE GLYCOSYLTRANSFERASE"/>
    <property type="match status" value="1"/>
</dbReference>
<evidence type="ECO:0000313" key="12">
    <source>
        <dbReference type="Proteomes" id="UP001596413"/>
    </source>
</evidence>
<feature type="binding site" evidence="7">
    <location>
        <position position="347"/>
    </location>
    <ligand>
        <name>Mg(2+)</name>
        <dbReference type="ChEBI" id="CHEBI:18420"/>
    </ligand>
</feature>
<dbReference type="PANTHER" id="PTHR12526">
    <property type="entry name" value="GLYCOSYLTRANSFERASE"/>
    <property type="match status" value="1"/>
</dbReference>
<comment type="function">
    <text evidence="7">Catalyzes the transfer of a N-acetyl-glucosamine moiety to 1D-myo-inositol 3-phosphate to produce 1D-myo-inositol 2-acetamido-2-deoxy-glucopyranoside 3-phosphate in the mycothiol biosynthesis pathway.</text>
</comment>
<feature type="binding site" evidence="7">
    <location>
        <position position="368"/>
    </location>
    <ligand>
        <name>UDP-N-acetyl-alpha-D-glucosamine</name>
        <dbReference type="ChEBI" id="CHEBI:57705"/>
    </ligand>
</feature>
<evidence type="ECO:0000256" key="6">
    <source>
        <dbReference type="ARBA" id="ARBA00048131"/>
    </source>
</evidence>
<comment type="subunit">
    <text evidence="7">Homodimer.</text>
</comment>
<reference evidence="12" key="1">
    <citation type="journal article" date="2019" name="Int. J. Syst. Evol. Microbiol.">
        <title>The Global Catalogue of Microorganisms (GCM) 10K type strain sequencing project: providing services to taxonomists for standard genome sequencing and annotation.</title>
        <authorList>
            <consortium name="The Broad Institute Genomics Platform"/>
            <consortium name="The Broad Institute Genome Sequencing Center for Infectious Disease"/>
            <person name="Wu L."/>
            <person name="Ma J."/>
        </authorList>
    </citation>
    <scope>NUCLEOTIDE SEQUENCE [LARGE SCALE GENOMIC DNA]</scope>
    <source>
        <strain evidence="12">CGMCC 1.13681</strain>
    </source>
</reference>
<feature type="binding site" evidence="7">
    <location>
        <position position="115"/>
    </location>
    <ligand>
        <name>1D-myo-inositol 3-phosphate</name>
        <dbReference type="ChEBI" id="CHEBI:58401"/>
    </ligand>
</feature>
<evidence type="ECO:0000256" key="2">
    <source>
        <dbReference type="ARBA" id="ARBA00022676"/>
    </source>
</evidence>
<feature type="domain" description="Glycosyl transferase family 1" evidence="9">
    <location>
        <begin position="253"/>
        <end position="428"/>
    </location>
</feature>
<dbReference type="EC" id="2.4.1.250" evidence="7"/>
<comment type="catalytic activity">
    <reaction evidence="6 7">
        <text>1D-myo-inositol 3-phosphate + UDP-N-acetyl-alpha-D-glucosamine = 1D-myo-inositol 2-acetamido-2-deoxy-alpha-D-glucopyranoside 3-phosphate + UDP + H(+)</text>
        <dbReference type="Rhea" id="RHEA:26188"/>
        <dbReference type="ChEBI" id="CHEBI:15378"/>
        <dbReference type="ChEBI" id="CHEBI:57705"/>
        <dbReference type="ChEBI" id="CHEBI:58223"/>
        <dbReference type="ChEBI" id="CHEBI:58401"/>
        <dbReference type="ChEBI" id="CHEBI:58892"/>
        <dbReference type="EC" id="2.4.1.250"/>
    </reaction>
</comment>
<keyword evidence="2 7" id="KW-0328">Glycosyltransferase</keyword>
<evidence type="ECO:0000256" key="7">
    <source>
        <dbReference type="HAMAP-Rule" id="MF_01695"/>
    </source>
</evidence>
<accession>A0ABW2GF45</accession>
<proteinExistence type="inferred from homology"/>
<evidence type="ECO:0000259" key="10">
    <source>
        <dbReference type="Pfam" id="PF13579"/>
    </source>
</evidence>
<feature type="region of interest" description="Disordered" evidence="8">
    <location>
        <begin position="1"/>
        <end position="20"/>
    </location>
</feature>
<feature type="binding site" evidence="7">
    <location>
        <position position="148"/>
    </location>
    <ligand>
        <name>1D-myo-inositol 3-phosphate</name>
        <dbReference type="ChEBI" id="CHEBI:58401"/>
    </ligand>
</feature>
<evidence type="ECO:0000259" key="9">
    <source>
        <dbReference type="Pfam" id="PF00534"/>
    </source>
</evidence>
<sequence>MSLRTRTATAARTPRPPKRRLGAPVLDAVLGAATRRPRRIAMLSVHTSPLHQPGTGDAGGMNVYIVELARRLAAQGIEVEVFTRATSAALPPAVELAPGVLVRHIDAGPYEGLKKEELPAQLCAFTHGVMRAWAGHRPGYYDLVHSHYWLSGQVGWLAAERWGVPLVHLMHTMAKVKNASLAAGDTPDPAARVIGETQIVRAADRLIANTDDEARDLIGHYDADPAKVAVVHPGVNLDLFSPGPDGIETGRARARAALGLPADAFIPLFAGRIQPLKAPHVLLDATAELLRREPRLRPRLLVPVVGGPSGSGLERPEALQKLAARLGISDVVRFVPPVGQDRLALWFRAASALVVPSHSESFGLVAVEAQACGTPVVAAAVGGLPVAVRDGVSGLLIDGHDPADYATALQRLAADAPLAARMSRAAAEHARGFGWDATARATAEVYAAALAERRRRLRSGHVH</sequence>
<feature type="binding site" evidence="7">
    <location>
        <position position="192"/>
    </location>
    <ligand>
        <name>1D-myo-inositol 3-phosphate</name>
        <dbReference type="ChEBI" id="CHEBI:58401"/>
    </ligand>
</feature>
<evidence type="ECO:0000256" key="8">
    <source>
        <dbReference type="SAM" id="MobiDB-lite"/>
    </source>
</evidence>
<gene>
    <name evidence="7 11" type="primary">mshA</name>
    <name evidence="11" type="ORF">ACFQLX_10990</name>
</gene>